<evidence type="ECO:0000256" key="1">
    <source>
        <dbReference type="ARBA" id="ARBA00008779"/>
    </source>
</evidence>
<evidence type="ECO:0000313" key="8">
    <source>
        <dbReference type="Proteomes" id="UP000320386"/>
    </source>
</evidence>
<dbReference type="InterPro" id="IPR000917">
    <property type="entry name" value="Sulfatase_N"/>
</dbReference>
<feature type="domain" description="Sulfatase N-terminal" evidence="6">
    <location>
        <begin position="10"/>
        <end position="339"/>
    </location>
</feature>
<dbReference type="Pfam" id="PF00884">
    <property type="entry name" value="Sulfatase"/>
    <property type="match status" value="1"/>
</dbReference>
<proteinExistence type="inferred from homology"/>
<dbReference type="SUPFAM" id="SSF53649">
    <property type="entry name" value="Alkaline phosphatase-like"/>
    <property type="match status" value="1"/>
</dbReference>
<dbReference type="PANTHER" id="PTHR42693:SF33">
    <property type="entry name" value="ARYLSULFATASE"/>
    <property type="match status" value="1"/>
</dbReference>
<evidence type="ECO:0000313" key="7">
    <source>
        <dbReference type="EMBL" id="QDU71508.1"/>
    </source>
</evidence>
<organism evidence="7 8">
    <name type="scientific">Mucisphaera calidilacus</name>
    <dbReference type="NCBI Taxonomy" id="2527982"/>
    <lineage>
        <taxon>Bacteria</taxon>
        <taxon>Pseudomonadati</taxon>
        <taxon>Planctomycetota</taxon>
        <taxon>Phycisphaerae</taxon>
        <taxon>Phycisphaerales</taxon>
        <taxon>Phycisphaeraceae</taxon>
        <taxon>Mucisphaera</taxon>
    </lineage>
</organism>
<name>A0A518BX03_9BACT</name>
<feature type="region of interest" description="Disordered" evidence="5">
    <location>
        <begin position="455"/>
        <end position="475"/>
    </location>
</feature>
<gene>
    <name evidence="7" type="ORF">Pan265_13580</name>
</gene>
<dbReference type="Proteomes" id="UP000320386">
    <property type="component" value="Chromosome"/>
</dbReference>
<dbReference type="KEGG" id="mcad:Pan265_13580"/>
<dbReference type="EMBL" id="CP036280">
    <property type="protein sequence ID" value="QDU71508.1"/>
    <property type="molecule type" value="Genomic_DNA"/>
</dbReference>
<reference evidence="7 8" key="1">
    <citation type="submission" date="2019-02" db="EMBL/GenBank/DDBJ databases">
        <title>Deep-cultivation of Planctomycetes and their phenomic and genomic characterization uncovers novel biology.</title>
        <authorList>
            <person name="Wiegand S."/>
            <person name="Jogler M."/>
            <person name="Boedeker C."/>
            <person name="Pinto D."/>
            <person name="Vollmers J."/>
            <person name="Rivas-Marin E."/>
            <person name="Kohn T."/>
            <person name="Peeters S.H."/>
            <person name="Heuer A."/>
            <person name="Rast P."/>
            <person name="Oberbeckmann S."/>
            <person name="Bunk B."/>
            <person name="Jeske O."/>
            <person name="Meyerdierks A."/>
            <person name="Storesund J.E."/>
            <person name="Kallscheuer N."/>
            <person name="Luecker S."/>
            <person name="Lage O.M."/>
            <person name="Pohl T."/>
            <person name="Merkel B.J."/>
            <person name="Hornburger P."/>
            <person name="Mueller R.-W."/>
            <person name="Bruemmer F."/>
            <person name="Labrenz M."/>
            <person name="Spormann A.M."/>
            <person name="Op den Camp H."/>
            <person name="Overmann J."/>
            <person name="Amann R."/>
            <person name="Jetten M.S.M."/>
            <person name="Mascher T."/>
            <person name="Medema M.H."/>
            <person name="Devos D.P."/>
            <person name="Kaster A.-K."/>
            <person name="Ovreas L."/>
            <person name="Rohde M."/>
            <person name="Galperin M.Y."/>
            <person name="Jogler C."/>
        </authorList>
    </citation>
    <scope>NUCLEOTIDE SEQUENCE [LARGE SCALE GENOMIC DNA]</scope>
    <source>
        <strain evidence="7 8">Pan265</strain>
    </source>
</reference>
<evidence type="ECO:0000256" key="2">
    <source>
        <dbReference type="ARBA" id="ARBA00022723"/>
    </source>
</evidence>
<evidence type="ECO:0000256" key="5">
    <source>
        <dbReference type="SAM" id="MobiDB-lite"/>
    </source>
</evidence>
<sequence length="475" mass="53200">MAMQTRRPHNVLIFFTDQQRHDVTGVHGCPLDLTPNLDRLARRGTDVHNTFSCQPLCGPARACLQTGTYATTNGTYRNGIGLNPDLPSLAECFNKAGYHTGYVGKWHLSGEPRGEQVVPESARGGYQTWLGTEALEFSVHEYKTILYDNDNQPVTLPGYRSDAVADALIRMVNDHTQTNPDQPFFMMGSFIEPHHQNDTDSYPAPDGYAQRYLGRWCPPDLAALPTHEQATFQPQAVTGGSTQQHFAGYCGMVRRLDEALGRVADALKSLGILDNTIVLFTSDHGNHFKTRNAEYKRSGHEASIRVPAMLHGGPFTGAGRIDELVSLIDLPPTLLDACDIDIPQTMQGHSLMPLVRRDTDPATQRPDSVYIQISESGTARAVRTRRWKYIVEAPEHDPSAMHSDTYRETALYDLEYDPYELNNLLDYDSFTHVRDHMRSRLLAWMEQLNEPTPTIIEPTSLRPGGRRNSDLTHVC</sequence>
<dbReference type="OrthoDB" id="9762324at2"/>
<dbReference type="PROSITE" id="PS00149">
    <property type="entry name" value="SULFATASE_2"/>
    <property type="match status" value="1"/>
</dbReference>
<keyword evidence="8" id="KW-1185">Reference proteome</keyword>
<dbReference type="PANTHER" id="PTHR42693">
    <property type="entry name" value="ARYLSULFATASE FAMILY MEMBER"/>
    <property type="match status" value="1"/>
</dbReference>
<dbReference type="GO" id="GO:0004065">
    <property type="term" value="F:arylsulfatase activity"/>
    <property type="evidence" value="ECO:0007669"/>
    <property type="project" value="UniProtKB-EC"/>
</dbReference>
<evidence type="ECO:0000259" key="6">
    <source>
        <dbReference type="Pfam" id="PF00884"/>
    </source>
</evidence>
<comment type="similarity">
    <text evidence="1">Belongs to the sulfatase family.</text>
</comment>
<accession>A0A518BX03</accession>
<dbReference type="AlphaFoldDB" id="A0A518BX03"/>
<keyword evidence="3 7" id="KW-0378">Hydrolase</keyword>
<dbReference type="InterPro" id="IPR050738">
    <property type="entry name" value="Sulfatase"/>
</dbReference>
<protein>
    <submittedName>
        <fullName evidence="7">Arylsulfatase</fullName>
        <ecNumber evidence="7">3.1.6.1</ecNumber>
    </submittedName>
</protein>
<dbReference type="GO" id="GO:0046872">
    <property type="term" value="F:metal ion binding"/>
    <property type="evidence" value="ECO:0007669"/>
    <property type="project" value="UniProtKB-KW"/>
</dbReference>
<evidence type="ECO:0000256" key="4">
    <source>
        <dbReference type="ARBA" id="ARBA00022837"/>
    </source>
</evidence>
<dbReference type="InterPro" id="IPR017850">
    <property type="entry name" value="Alkaline_phosphatase_core_sf"/>
</dbReference>
<keyword evidence="4" id="KW-0106">Calcium</keyword>
<dbReference type="Gene3D" id="3.40.720.10">
    <property type="entry name" value="Alkaline Phosphatase, subunit A"/>
    <property type="match status" value="1"/>
</dbReference>
<evidence type="ECO:0000256" key="3">
    <source>
        <dbReference type="ARBA" id="ARBA00022801"/>
    </source>
</evidence>
<dbReference type="EC" id="3.1.6.1" evidence="7"/>
<dbReference type="InterPro" id="IPR024607">
    <property type="entry name" value="Sulfatase_CS"/>
</dbReference>
<keyword evidence="2" id="KW-0479">Metal-binding</keyword>